<dbReference type="Proteomes" id="UP000054995">
    <property type="component" value="Unassembled WGS sequence"/>
</dbReference>
<name>A0A0V1F7Q3_TRIPS</name>
<accession>A0A0V1F7Q3</accession>
<comment type="caution">
    <text evidence="1">The sequence shown here is derived from an EMBL/GenBank/DDBJ whole genome shotgun (WGS) entry which is preliminary data.</text>
</comment>
<protein>
    <submittedName>
        <fullName evidence="1">Uncharacterized protein</fullName>
    </submittedName>
</protein>
<dbReference type="AlphaFoldDB" id="A0A0V1F7Q3"/>
<evidence type="ECO:0000313" key="2">
    <source>
        <dbReference type="Proteomes" id="UP000054995"/>
    </source>
</evidence>
<organism evidence="1 2">
    <name type="scientific">Trichinella pseudospiralis</name>
    <name type="common">Parasitic roundworm</name>
    <dbReference type="NCBI Taxonomy" id="6337"/>
    <lineage>
        <taxon>Eukaryota</taxon>
        <taxon>Metazoa</taxon>
        <taxon>Ecdysozoa</taxon>
        <taxon>Nematoda</taxon>
        <taxon>Enoplea</taxon>
        <taxon>Dorylaimia</taxon>
        <taxon>Trichinellida</taxon>
        <taxon>Trichinellidae</taxon>
        <taxon>Trichinella</taxon>
    </lineage>
</organism>
<evidence type="ECO:0000313" key="1">
    <source>
        <dbReference type="EMBL" id="KRY81950.1"/>
    </source>
</evidence>
<gene>
    <name evidence="1" type="ORF">T4D_1674</name>
</gene>
<dbReference type="EMBL" id="JYDT01000196">
    <property type="protein sequence ID" value="KRY81950.1"/>
    <property type="molecule type" value="Genomic_DNA"/>
</dbReference>
<proteinExistence type="predicted"/>
<reference evidence="1 2" key="1">
    <citation type="submission" date="2015-01" db="EMBL/GenBank/DDBJ databases">
        <title>Evolution of Trichinella species and genotypes.</title>
        <authorList>
            <person name="Korhonen P.K."/>
            <person name="Edoardo P."/>
            <person name="Giuseppe L.R."/>
            <person name="Gasser R.B."/>
        </authorList>
    </citation>
    <scope>NUCLEOTIDE SEQUENCE [LARGE SCALE GENOMIC DNA]</scope>
    <source>
        <strain evidence="1">ISS470</strain>
    </source>
</reference>
<keyword evidence="2" id="KW-1185">Reference proteome</keyword>
<sequence length="116" mass="12998">MCWLAGFLASAVCIFIYPTFRKIVRVIAEWFSTNFAVIVVQRCATVEQSAVFSGKTHLDAVNFEAPSTPSDAGHSGYHSDPSTWYTSGRRCFTCLSIIGWIDGCKRYQPVVEDNYE</sequence>